<dbReference type="InterPro" id="IPR035398">
    <property type="entry name" value="Bac_rhamnosid_C"/>
</dbReference>
<dbReference type="EMBL" id="JACOQK010000001">
    <property type="protein sequence ID" value="MBC5787835.1"/>
    <property type="molecule type" value="Genomic_DNA"/>
</dbReference>
<dbReference type="InterPro" id="IPR008928">
    <property type="entry name" value="6-hairpin_glycosidase_sf"/>
</dbReference>
<dbReference type="PANTHER" id="PTHR34987:SF4">
    <property type="entry name" value="ALPHA-L-RHAMNOSIDASE C-TERMINAL DOMAIN-CONTAINING PROTEIN"/>
    <property type="match status" value="1"/>
</dbReference>
<dbReference type="SUPFAM" id="SSF48208">
    <property type="entry name" value="Six-hairpin glycosidases"/>
    <property type="match status" value="1"/>
</dbReference>
<dbReference type="Pfam" id="PF08531">
    <property type="entry name" value="Bac_rhamnosid_N"/>
    <property type="match status" value="1"/>
</dbReference>
<evidence type="ECO:0000256" key="1">
    <source>
        <dbReference type="ARBA" id="ARBA00023295"/>
    </source>
</evidence>
<keyword evidence="3" id="KW-1133">Transmembrane helix</keyword>
<evidence type="ECO:0000256" key="3">
    <source>
        <dbReference type="SAM" id="Phobius"/>
    </source>
</evidence>
<dbReference type="Pfam" id="PF17389">
    <property type="entry name" value="Bac_rhamnosid6H"/>
    <property type="match status" value="1"/>
</dbReference>
<accession>A0ABR7IRS6</accession>
<evidence type="ECO:0000313" key="6">
    <source>
        <dbReference type="EMBL" id="MBC5787835.1"/>
    </source>
</evidence>
<evidence type="ECO:0000256" key="4">
    <source>
        <dbReference type="SAM" id="SignalP"/>
    </source>
</evidence>
<organism evidence="6 7">
    <name type="scientific">Clostridium facile</name>
    <dbReference type="NCBI Taxonomy" id="2763035"/>
    <lineage>
        <taxon>Bacteria</taxon>
        <taxon>Bacillati</taxon>
        <taxon>Bacillota</taxon>
        <taxon>Clostridia</taxon>
        <taxon>Eubacteriales</taxon>
        <taxon>Clostridiaceae</taxon>
        <taxon>Clostridium</taxon>
    </lineage>
</organism>
<dbReference type="Pfam" id="PF22633">
    <property type="entry name" value="F5_F8_type_C_2"/>
    <property type="match status" value="1"/>
</dbReference>
<name>A0ABR7IRS6_9CLOT</name>
<proteinExistence type="predicted"/>
<feature type="region of interest" description="Disordered" evidence="2">
    <location>
        <begin position="1901"/>
        <end position="1933"/>
    </location>
</feature>
<feature type="signal peptide" evidence="4">
    <location>
        <begin position="1"/>
        <end position="28"/>
    </location>
</feature>
<dbReference type="Proteomes" id="UP000649151">
    <property type="component" value="Unassembled WGS sequence"/>
</dbReference>
<dbReference type="RefSeq" id="WP_186996627.1">
    <property type="nucleotide sequence ID" value="NZ_JACOQK010000001.1"/>
</dbReference>
<keyword evidence="3" id="KW-0472">Membrane</keyword>
<dbReference type="Gene3D" id="1.20.1270.90">
    <property type="entry name" value="AF1782-like"/>
    <property type="match status" value="2"/>
</dbReference>
<protein>
    <submittedName>
        <fullName evidence="6">Discoidin domain-containing protein</fullName>
    </submittedName>
</protein>
<dbReference type="Pfam" id="PF17390">
    <property type="entry name" value="Bac_rhamnosid_C"/>
    <property type="match status" value="1"/>
</dbReference>
<keyword evidence="1" id="KW-0378">Hydrolase</keyword>
<dbReference type="Gene3D" id="2.60.120.260">
    <property type="entry name" value="Galactose-binding domain-like"/>
    <property type="match status" value="4"/>
</dbReference>
<feature type="region of interest" description="Disordered" evidence="2">
    <location>
        <begin position="1232"/>
        <end position="1265"/>
    </location>
</feature>
<keyword evidence="7" id="KW-1185">Reference proteome</keyword>
<keyword evidence="3" id="KW-0812">Transmembrane</keyword>
<dbReference type="Gene3D" id="2.60.420.10">
    <property type="entry name" value="Maltose phosphorylase, domain 3"/>
    <property type="match status" value="1"/>
</dbReference>
<dbReference type="InterPro" id="IPR044060">
    <property type="entry name" value="Bacterial_rp_domain"/>
</dbReference>
<dbReference type="PROSITE" id="PS50022">
    <property type="entry name" value="FA58C_3"/>
    <property type="match status" value="3"/>
</dbReference>
<reference evidence="6 7" key="1">
    <citation type="submission" date="2020-08" db="EMBL/GenBank/DDBJ databases">
        <title>Genome public.</title>
        <authorList>
            <person name="Liu C."/>
            <person name="Sun Q."/>
        </authorList>
    </citation>
    <scope>NUCLEOTIDE SEQUENCE [LARGE SCALE GENOMIC DNA]</scope>
    <source>
        <strain evidence="6 7">NSJ-27</strain>
    </source>
</reference>
<feature type="chain" id="PRO_5046422414" evidence="4">
    <location>
        <begin position="29"/>
        <end position="1960"/>
    </location>
</feature>
<evidence type="ECO:0000256" key="2">
    <source>
        <dbReference type="SAM" id="MobiDB-lite"/>
    </source>
</evidence>
<gene>
    <name evidence="6" type="ORF">H8Z77_07365</name>
</gene>
<dbReference type="InterPro" id="IPR013737">
    <property type="entry name" value="Bac_rhamnosid_N"/>
</dbReference>
<dbReference type="Pfam" id="PF07554">
    <property type="entry name" value="FIVAR"/>
    <property type="match status" value="3"/>
</dbReference>
<dbReference type="PANTHER" id="PTHR34987">
    <property type="entry name" value="C, PUTATIVE (AFU_ORTHOLOGUE AFUA_3G02880)-RELATED"/>
    <property type="match status" value="1"/>
</dbReference>
<dbReference type="Pfam" id="PF18998">
    <property type="entry name" value="Flg_new_2"/>
    <property type="match status" value="2"/>
</dbReference>
<dbReference type="InterPro" id="IPR012341">
    <property type="entry name" value="6hp_glycosidase-like_sf"/>
</dbReference>
<evidence type="ECO:0000313" key="7">
    <source>
        <dbReference type="Proteomes" id="UP000649151"/>
    </source>
</evidence>
<feature type="compositionally biased region" description="Polar residues" evidence="2">
    <location>
        <begin position="1232"/>
        <end position="1251"/>
    </location>
</feature>
<feature type="domain" description="F5/8 type C" evidence="5">
    <location>
        <begin position="1217"/>
        <end position="1405"/>
    </location>
</feature>
<feature type="transmembrane region" description="Helical" evidence="3">
    <location>
        <begin position="1937"/>
        <end position="1956"/>
    </location>
</feature>
<comment type="caution">
    <text evidence="6">The sequence shown here is derived from an EMBL/GenBank/DDBJ whole genome shotgun (WGS) entry which is preliminary data.</text>
</comment>
<dbReference type="Gene3D" id="1.50.10.10">
    <property type="match status" value="1"/>
</dbReference>
<dbReference type="InterPro" id="IPR008979">
    <property type="entry name" value="Galactose-bd-like_sf"/>
</dbReference>
<feature type="domain" description="F5/8 type C" evidence="5">
    <location>
        <begin position="958"/>
        <end position="1130"/>
    </location>
</feature>
<sequence length="1960" mass="214357">MKKRQRILSLVLTLAMASSMVVPSNVFAKDAEEHVSNWDAQWIWDSEMPTTLPEAGDVWMNFRKEVTLDKVPDSVIAKIAVESRYWLYINGEMVVFEGGLKRGPNREDSYYDKVDITKYLHEGENTIAVAVWYLGKGNQSFSSNPAGVGGFLFEADFGDQQVLSDDTWKVKRDPAYLHSKDHESAAEQPNYRLPESNIYYDAQLELGDWQDPSYNDDSWANAVERGQAPCAPWNELYERPIPLLKDYGLKDYNNSAQYVGYTTTEETTLDMVLDYNAQLTPYLEIDAPAGLKIDMRTDNYSDPAGNGNTTKSAYITKEGEQSFEALGWFNGQHVYYTIPAGVTIKALKFRETGYDTEFTGSFTSDDDFMNTLWEKSLRTLYVTMRDNYMDCPDRERCQWWGDVTSEMLMTFYALDEEAYKLYEKGLQTKLGFIQNDVLYTTVPNSGYETELPMQELAGICGVWEYYLYTGRTEVLEQMYTPMRNYMTKKWSLQGNGLVTHYGGTWDWMDWGSNADVAGIENAWYYKATNCLKQIADVLGKEEDIAEYQNTMARIEMGYKSLWTENGYKSAAQAKPDDRANALAVLAGLATPDQYPTILNVLTTTYNSSPYMEKYVLDAMVDMGYMEEAQERIKFRYADMVEGDLAYSTLWEFWDKNAGTKNHAWTGGPLITMSKDMAGVAPITPGYTTYQVKPDMGSLTHIETSVPAVIGDIKVTLDRDDAAKTFHMNVTAPEGGQANIAIPRFAGENVAITANGKTVFANGAPVESVEGLTYVSNDSKYVYFTATPGTWDFNETVVAAGEDAEYTLTVNGTEGGIVKVNGTEQALPYTATVANGTTVELEAVPNSDYNFDGWNGSVGSVDNTVSVVVNNNMNVTANFSLKPVSVYSVVKVEDPMGAGISIECDGVTYTTPANVVVKTGSAATIKVADEQNGSFDFSNWSGQLYSASKEVTFNVEQDMAVTVNGIYKGVANIASNAKVTADNGLGGTWAAENLVDGNTKVGFSTNTYNDRDLSKTTAKEHNITLDLNSPETFDTITLYPRADAKDKDGGSPNFPEEFYIQTSNDGKIFTDVKHVVMTENPNGAPQKFALDEPVTAQYVRIKTLKLGTPAADEGIANAYRVQIMEIEIFNNSATGDYSVNISNAGDGAGKVLVNGKEATLPLTESYPAGTKLAVEAVPENGSQFAGWNGSFTTNNRVAYVEVKKDLNLTANFKNLDITVDPDENLASGKTVTAENSEGNSAQWNPNFLTDGKTQSEGKNEPNTGVKGYTSKVYPFSQYAGGDISANPHHITIDLGKNVTFSNVALYARSDTDAKPEGSGLCANFPQNFNINVKADGEKEFTTVKTVTGQTDIPQDNNKRSYDLDTAVTARYIQIETTLLGTPSFDEGDQQSGGARVQLAEIEVYNLNDRMNFSNGKTVDVDNTDGGAGMWSPTYLTDGKTQSEGRNDAQNGIKGYTSTSYPNADISANPHHITIDLGEDRMIDQVALYARNDTDAIEEGSNLCSNFPVDFNIKVKAEGEDEFTTVKTVTGQTNIPIDQNEKVYQLDNIVKARYVQIETTRLGELSFDDKSNAPRMQLAEIIVSGKLSEQTPYEPGSIKVSADQTTDLTIGESYTINAEVQNSSLADNSLVWSVEDEQGFASTVADLHLEDNLNPVLVAKEKGTAYVVARFANGTGEAVRLEIAVEKDGEPEPPVEEADKHILNAVIKYAEEQKASDDFNNVIADVQESFNAALDAAKEIAADPAASQDAVDAAWKALMTEIHKLGFVKGDITSLESLVALAETYDMNDFVEAGQAEFQEALKAAQELLADKDNAMKAEIETAESNLLNAMLNLRYKADKSILEKVIAEANGKDANAYTAESYAVLEAAVAEANAVMANENATQEEVDAAVTSVQEAMKGLVAVEKPSTETPDDNKADGTQTGQESTTTKANAAKTGDVAPIAGVMALALAGAAVVVLKKKR</sequence>
<keyword evidence="1" id="KW-0326">Glycosidase</keyword>
<dbReference type="InterPro" id="IPR035396">
    <property type="entry name" value="Bac_rhamnosid6H"/>
</dbReference>
<dbReference type="Pfam" id="PF00754">
    <property type="entry name" value="F5_F8_type_C"/>
    <property type="match status" value="2"/>
</dbReference>
<evidence type="ECO:0000259" key="5">
    <source>
        <dbReference type="PROSITE" id="PS50022"/>
    </source>
</evidence>
<feature type="domain" description="F5/8 type C" evidence="5">
    <location>
        <begin position="1414"/>
        <end position="1579"/>
    </location>
</feature>
<feature type="compositionally biased region" description="Polar residues" evidence="2">
    <location>
        <begin position="1916"/>
        <end position="1929"/>
    </location>
</feature>
<dbReference type="InterPro" id="IPR000421">
    <property type="entry name" value="FA58C"/>
</dbReference>
<keyword evidence="4" id="KW-0732">Signal</keyword>
<dbReference type="SUPFAM" id="SSF49785">
    <property type="entry name" value="Galactose-binding domain-like"/>
    <property type="match status" value="4"/>
</dbReference>